<dbReference type="PANTHER" id="PTHR22916">
    <property type="entry name" value="GLYCOSYLTRANSFERASE"/>
    <property type="match status" value="1"/>
</dbReference>
<sequence>MNPVVSVIVPVYNSEKFLPHLLNDIHEQLFDSVEFLLIDDGSVDNSAMIIEQFVLDFSEKRIKLIKQKNGGVSRARNTGLDSAKGQYVIFADSDDRFGPDFVSGYVIKIQDHQSDMEFFSALKVDDSETHDVVGKIDYSPIASNSPVSVAKMISNFANLEAWGYPFGYISRKELWTNVRFNPNIKYQEDVLALFQVWTSFPEMKIFVNKELYYFYVQHANSALHSMSVADYWQFVLVDDQILQMVEERFLPQLVQQLEALKASSLMSVVATSALLNDHKNYDKARKEFLKSYHRASFSRKVLLRRTVQFVILKINLRPLVKVVYKKLYAE</sequence>
<dbReference type="Pfam" id="PF00535">
    <property type="entry name" value="Glycos_transf_2"/>
    <property type="match status" value="1"/>
</dbReference>
<evidence type="ECO:0000313" key="3">
    <source>
        <dbReference type="Proteomes" id="UP000014310"/>
    </source>
</evidence>
<gene>
    <name evidence="2" type="ORF">Lpp49_12241</name>
</gene>
<dbReference type="EMBL" id="ANKJ01000038">
    <property type="protein sequence ID" value="EPC89847.1"/>
    <property type="molecule type" value="Genomic_DNA"/>
</dbReference>
<dbReference type="Gene3D" id="3.90.550.10">
    <property type="entry name" value="Spore Coat Polysaccharide Biosynthesis Protein SpsA, Chain A"/>
    <property type="match status" value="1"/>
</dbReference>
<accession>A0ABC9T9J3</accession>
<dbReference type="InterPro" id="IPR001173">
    <property type="entry name" value="Glyco_trans_2-like"/>
</dbReference>
<dbReference type="RefSeq" id="WP_016382843.1">
    <property type="nucleotide sequence ID" value="NZ_ANKJ01000038.1"/>
</dbReference>
<evidence type="ECO:0000313" key="2">
    <source>
        <dbReference type="EMBL" id="EPC89847.1"/>
    </source>
</evidence>
<dbReference type="AlphaFoldDB" id="A0ABC9T9J3"/>
<evidence type="ECO:0000259" key="1">
    <source>
        <dbReference type="Pfam" id="PF00535"/>
    </source>
</evidence>
<name>A0ABC9T9J3_LACPA</name>
<feature type="domain" description="Glycosyltransferase 2-like" evidence="1">
    <location>
        <begin position="6"/>
        <end position="134"/>
    </location>
</feature>
<dbReference type="Proteomes" id="UP000014310">
    <property type="component" value="Unassembled WGS sequence"/>
</dbReference>
<proteinExistence type="predicted"/>
<reference evidence="2 3" key="1">
    <citation type="journal article" date="2013" name="PLoS ONE">
        <title>Lactobacillus paracasei comparative genomics: towards species pan-genome definition and exploitation of diversity.</title>
        <authorList>
            <person name="Smokvina T."/>
            <person name="Wels M."/>
            <person name="Polka J."/>
            <person name="Chervaux C."/>
            <person name="Brisse S."/>
            <person name="Boekhorst J."/>
            <person name="van Hylckama Vlieg J.E."/>
            <person name="Siezen R.J."/>
        </authorList>
    </citation>
    <scope>NUCLEOTIDE SEQUENCE [LARGE SCALE GENOMIC DNA]</scope>
    <source>
        <strain evidence="2 3">Lpp49</strain>
    </source>
</reference>
<comment type="caution">
    <text evidence="2">The sequence shown here is derived from an EMBL/GenBank/DDBJ whole genome shotgun (WGS) entry which is preliminary data.</text>
</comment>
<organism evidence="2 3">
    <name type="scientific">Lacticaseibacillus paracasei subsp. paracasei Lpp49</name>
    <dbReference type="NCBI Taxonomy" id="1256213"/>
    <lineage>
        <taxon>Bacteria</taxon>
        <taxon>Bacillati</taxon>
        <taxon>Bacillota</taxon>
        <taxon>Bacilli</taxon>
        <taxon>Lactobacillales</taxon>
        <taxon>Lactobacillaceae</taxon>
        <taxon>Lacticaseibacillus</taxon>
    </lineage>
</organism>
<dbReference type="PANTHER" id="PTHR22916:SF3">
    <property type="entry name" value="UDP-GLCNAC:BETAGAL BETA-1,3-N-ACETYLGLUCOSAMINYLTRANSFERASE-LIKE PROTEIN 1"/>
    <property type="match status" value="1"/>
</dbReference>
<dbReference type="SUPFAM" id="SSF53448">
    <property type="entry name" value="Nucleotide-diphospho-sugar transferases"/>
    <property type="match status" value="1"/>
</dbReference>
<dbReference type="GO" id="GO:0016758">
    <property type="term" value="F:hexosyltransferase activity"/>
    <property type="evidence" value="ECO:0007669"/>
    <property type="project" value="UniProtKB-ARBA"/>
</dbReference>
<protein>
    <submittedName>
        <fullName evidence="2">Glycosyltransferase-like protein</fullName>
    </submittedName>
</protein>
<dbReference type="CDD" id="cd00761">
    <property type="entry name" value="Glyco_tranf_GTA_type"/>
    <property type="match status" value="1"/>
</dbReference>
<dbReference type="InterPro" id="IPR029044">
    <property type="entry name" value="Nucleotide-diphossugar_trans"/>
</dbReference>